<evidence type="ECO:0000313" key="3">
    <source>
        <dbReference type="Proteomes" id="UP000294894"/>
    </source>
</evidence>
<dbReference type="KEGG" id="noy:EXE57_18250"/>
<feature type="transmembrane region" description="Helical" evidence="1">
    <location>
        <begin position="153"/>
        <end position="173"/>
    </location>
</feature>
<evidence type="ECO:0000256" key="1">
    <source>
        <dbReference type="SAM" id="Phobius"/>
    </source>
</evidence>
<organism evidence="2 3">
    <name type="scientific">Nocardioides euryhalodurans</name>
    <dbReference type="NCBI Taxonomy" id="2518370"/>
    <lineage>
        <taxon>Bacteria</taxon>
        <taxon>Bacillati</taxon>
        <taxon>Actinomycetota</taxon>
        <taxon>Actinomycetes</taxon>
        <taxon>Propionibacteriales</taxon>
        <taxon>Nocardioidaceae</taxon>
        <taxon>Nocardioides</taxon>
    </lineage>
</organism>
<sequence length="210" mass="21404">MKLAPHHRLALAGAVLTSAIALTDAVTHGLTGGWSPFSEESEATTMVVVGCLVHGLTYAALALVLVREAPAFAATNRIARATRWVLLPSLVTLALGFLTAVPAMTAYHVTSGVVYDVSGLVATFAFLGLILGALVLGLAALRTRALGTGGQVLALMLPVLGVTVLLQVLAPLWAHPAYLETTLQLGLALVGVGATAPATTGRSVLPSQVG</sequence>
<dbReference type="OrthoDB" id="5193683at2"/>
<name>A0A4P7GQA1_9ACTN</name>
<accession>A0A4P7GQA1</accession>
<keyword evidence="1" id="KW-0812">Transmembrane</keyword>
<feature type="transmembrane region" description="Helical" evidence="1">
    <location>
        <begin position="119"/>
        <end position="141"/>
    </location>
</feature>
<gene>
    <name evidence="2" type="ORF">EXE57_18250</name>
</gene>
<keyword evidence="1" id="KW-0472">Membrane</keyword>
<proteinExistence type="predicted"/>
<keyword evidence="3" id="KW-1185">Reference proteome</keyword>
<feature type="transmembrane region" description="Helical" evidence="1">
    <location>
        <begin position="86"/>
        <end position="107"/>
    </location>
</feature>
<evidence type="ECO:0000313" key="2">
    <source>
        <dbReference type="EMBL" id="QBR94007.1"/>
    </source>
</evidence>
<feature type="transmembrane region" description="Helical" evidence="1">
    <location>
        <begin position="45"/>
        <end position="66"/>
    </location>
</feature>
<dbReference type="EMBL" id="CP038267">
    <property type="protein sequence ID" value="QBR94007.1"/>
    <property type="molecule type" value="Genomic_DNA"/>
</dbReference>
<dbReference type="Proteomes" id="UP000294894">
    <property type="component" value="Chromosome"/>
</dbReference>
<protein>
    <recommendedName>
        <fullName evidence="4">DUF998 domain-containing protein</fullName>
    </recommendedName>
</protein>
<keyword evidence="1" id="KW-1133">Transmembrane helix</keyword>
<feature type="transmembrane region" description="Helical" evidence="1">
    <location>
        <begin position="185"/>
        <end position="205"/>
    </location>
</feature>
<evidence type="ECO:0008006" key="4">
    <source>
        <dbReference type="Google" id="ProtNLM"/>
    </source>
</evidence>
<dbReference type="RefSeq" id="WP_135079995.1">
    <property type="nucleotide sequence ID" value="NZ_CP038267.1"/>
</dbReference>
<dbReference type="AlphaFoldDB" id="A0A4P7GQA1"/>
<reference evidence="2 3" key="1">
    <citation type="submission" date="2019-03" db="EMBL/GenBank/DDBJ databases">
        <title>Three New Species of Nocardioides, Nocardioides euryhalodurans sp. nov., Nocardioides seonyuensis sp. nov. and Nocardioides eburneoflavus sp. nov., Iolated from Soil.</title>
        <authorList>
            <person name="Roh S.G."/>
            <person name="Lee C."/>
            <person name="Kim M.-K."/>
            <person name="Kim S.B."/>
        </authorList>
    </citation>
    <scope>NUCLEOTIDE SEQUENCE [LARGE SCALE GENOMIC DNA]</scope>
    <source>
        <strain evidence="2 3">MMS17-SY117</strain>
    </source>
</reference>